<keyword evidence="1" id="KW-0285">Flavoprotein</keyword>
<protein>
    <submittedName>
        <fullName evidence="5">Salicylate 1-monooxygenase SalA</fullName>
    </submittedName>
</protein>
<keyword evidence="6" id="KW-1185">Reference proteome</keyword>
<dbReference type="InterPro" id="IPR036188">
    <property type="entry name" value="FAD/NAD-bd_sf"/>
</dbReference>
<dbReference type="GO" id="GO:0044550">
    <property type="term" value="P:secondary metabolite biosynthetic process"/>
    <property type="evidence" value="ECO:0007669"/>
    <property type="project" value="TreeGrafter"/>
</dbReference>
<evidence type="ECO:0000259" key="4">
    <source>
        <dbReference type="Pfam" id="PF01494"/>
    </source>
</evidence>
<dbReference type="Gene3D" id="3.50.50.60">
    <property type="entry name" value="FAD/NAD(P)-binding domain"/>
    <property type="match status" value="1"/>
</dbReference>
<dbReference type="InterPro" id="IPR051104">
    <property type="entry name" value="FAD_monoxygenase"/>
</dbReference>
<dbReference type="PRINTS" id="PR00420">
    <property type="entry name" value="RNGMNOXGNASE"/>
</dbReference>
<dbReference type="PANTHER" id="PTHR46720:SF3">
    <property type="entry name" value="FAD-BINDING DOMAIN-CONTAINING PROTEIN-RELATED"/>
    <property type="match status" value="1"/>
</dbReference>
<proteinExistence type="predicted"/>
<evidence type="ECO:0000256" key="1">
    <source>
        <dbReference type="ARBA" id="ARBA00022630"/>
    </source>
</evidence>
<evidence type="ECO:0000256" key="3">
    <source>
        <dbReference type="ARBA" id="ARBA00023002"/>
    </source>
</evidence>
<dbReference type="Pfam" id="PF01494">
    <property type="entry name" value="FAD_binding_3"/>
    <property type="match status" value="1"/>
</dbReference>
<dbReference type="GO" id="GO:0071949">
    <property type="term" value="F:FAD binding"/>
    <property type="evidence" value="ECO:0007669"/>
    <property type="project" value="InterPro"/>
</dbReference>
<evidence type="ECO:0000313" key="6">
    <source>
        <dbReference type="Proteomes" id="UP000231358"/>
    </source>
</evidence>
<keyword evidence="2" id="KW-0274">FAD</keyword>
<reference evidence="5 6" key="1">
    <citation type="submission" date="2017-05" db="EMBL/GenBank/DDBJ databases">
        <title>Genome sequence for an aflatoxigenic pathogen of Argentinian peanut, Aspergillus arachidicola.</title>
        <authorList>
            <person name="Moore G."/>
            <person name="Beltz S.B."/>
            <person name="Mack B.M."/>
        </authorList>
    </citation>
    <scope>NUCLEOTIDE SEQUENCE [LARGE SCALE GENOMIC DNA]</scope>
    <source>
        <strain evidence="5 6">CBS 117610</strain>
    </source>
</reference>
<gene>
    <name evidence="5" type="ORF">AARAC_004843</name>
</gene>
<dbReference type="InterPro" id="IPR002938">
    <property type="entry name" value="FAD-bd"/>
</dbReference>
<evidence type="ECO:0000256" key="2">
    <source>
        <dbReference type="ARBA" id="ARBA00022827"/>
    </source>
</evidence>
<dbReference type="STRING" id="656916.A0A2G7FQ55"/>
<dbReference type="SUPFAM" id="SSF51905">
    <property type="entry name" value="FAD/NAD(P)-binding domain"/>
    <property type="match status" value="1"/>
</dbReference>
<dbReference type="GO" id="GO:0004497">
    <property type="term" value="F:monooxygenase activity"/>
    <property type="evidence" value="ECO:0007669"/>
    <property type="project" value="UniProtKB-KW"/>
</dbReference>
<feature type="domain" description="FAD-binding" evidence="4">
    <location>
        <begin position="47"/>
        <end position="390"/>
    </location>
</feature>
<sequence>MITMLTSILSRLRPSWLPPFVKSHTPTPTTSRDPEISPLDIEEEPLEIAIIGCGIIGAILTLGLLAKNIKVTVYEQAQSPRESGAGIAFTANARRCMSMIDERIVDCVAAVATTNGDPRNPNNNMQFIDGYTHDPDGLDDMSWKKLYELATGPKGFEGCHRAHFLEEIMRLIPGSVVKLGKRLDRVEDYGVSKVLLRFCDGSVGQTDAGPVIGCDGIKSRVRELILGEGNPASYPHYTHKVAYRGLVPMEEATARLGHYRAHNQHMYGGPNAHVLHFPVAKQTLMNVAAFVTDPNDWPLDRGMSQLATKDEVVGAFADWGPTVRNIIDLLPVELEKWGVFDSLDYPAPTYSRGRVCIAGDAAHASSPHHGAGAGIGIEDVLALTVLLDMVQSRVKTPGGRKTVALQAAFAAFSAVRRGRSQWLVRSSREACEIYEWNDLQCGSNMDKGYDEIKRRSHKIWHFDIDGMLRQLEVEYRKHLGA</sequence>
<dbReference type="EMBL" id="NEXV01000522">
    <property type="protein sequence ID" value="PIG82425.1"/>
    <property type="molecule type" value="Genomic_DNA"/>
</dbReference>
<dbReference type="PANTHER" id="PTHR46720">
    <property type="entry name" value="HYDROXYLASE, PUTATIVE (AFU_ORTHOLOGUE AFUA_3G01460)-RELATED"/>
    <property type="match status" value="1"/>
</dbReference>
<organism evidence="5 6">
    <name type="scientific">Aspergillus arachidicola</name>
    <dbReference type="NCBI Taxonomy" id="656916"/>
    <lineage>
        <taxon>Eukaryota</taxon>
        <taxon>Fungi</taxon>
        <taxon>Dikarya</taxon>
        <taxon>Ascomycota</taxon>
        <taxon>Pezizomycotina</taxon>
        <taxon>Eurotiomycetes</taxon>
        <taxon>Eurotiomycetidae</taxon>
        <taxon>Eurotiales</taxon>
        <taxon>Aspergillaceae</taxon>
        <taxon>Aspergillus</taxon>
        <taxon>Aspergillus subgen. Circumdati</taxon>
    </lineage>
</organism>
<dbReference type="AlphaFoldDB" id="A0A2G7FQ55"/>
<comment type="caution">
    <text evidence="5">The sequence shown here is derived from an EMBL/GenBank/DDBJ whole genome shotgun (WGS) entry which is preliminary data.</text>
</comment>
<dbReference type="Proteomes" id="UP000231358">
    <property type="component" value="Unassembled WGS sequence"/>
</dbReference>
<accession>A0A2G7FQ55</accession>
<evidence type="ECO:0000313" key="5">
    <source>
        <dbReference type="EMBL" id="PIG82425.1"/>
    </source>
</evidence>
<keyword evidence="3" id="KW-0560">Oxidoreductase</keyword>
<dbReference type="SUPFAM" id="SSF54373">
    <property type="entry name" value="FAD-linked reductases, C-terminal domain"/>
    <property type="match status" value="1"/>
</dbReference>
<name>A0A2G7FQ55_9EURO</name>
<keyword evidence="5" id="KW-0503">Monooxygenase</keyword>
<dbReference type="FunFam" id="3.50.50.60:FF:000153">
    <property type="entry name" value="Salicylate hydroxylase, putative"/>
    <property type="match status" value="1"/>
</dbReference>